<dbReference type="STRING" id="2041.AERYTH_16120"/>
<dbReference type="OrthoDB" id="3746741at2"/>
<gene>
    <name evidence="2" type="ORF">AERYTH_16120</name>
</gene>
<name>A0A0U4DDE8_9ACTN</name>
<evidence type="ECO:0000256" key="1">
    <source>
        <dbReference type="SAM" id="MobiDB-lite"/>
    </source>
</evidence>
<dbReference type="AlphaFoldDB" id="A0A0U4DDE8"/>
<sequence length="144" mass="15677">MLIVRYEVSDGRSGEDVVLVDQKWSFGRVGGDEAPTVETDDRRVSRGALVIRDSGPGPVVFRGQRGEQARVGLVSDDGSTEWLAEGKAGNLTATARRVTFDLQDENVLSLEVEFADRGSVVERQQAAQPHLTLVPDPDDTTEQP</sequence>
<keyword evidence="3" id="KW-1185">Reference proteome</keyword>
<organism evidence="2 3">
    <name type="scientific">Aeromicrobium erythreum</name>
    <dbReference type="NCBI Taxonomy" id="2041"/>
    <lineage>
        <taxon>Bacteria</taxon>
        <taxon>Bacillati</taxon>
        <taxon>Actinomycetota</taxon>
        <taxon>Actinomycetes</taxon>
        <taxon>Propionibacteriales</taxon>
        <taxon>Nocardioidaceae</taxon>
        <taxon>Aeromicrobium</taxon>
    </lineage>
</organism>
<dbReference type="KEGG" id="aer:AERYTH_16120"/>
<evidence type="ECO:0000313" key="2">
    <source>
        <dbReference type="EMBL" id="ALX06114.1"/>
    </source>
</evidence>
<feature type="region of interest" description="Disordered" evidence="1">
    <location>
        <begin position="121"/>
        <end position="144"/>
    </location>
</feature>
<reference evidence="2 3" key="1">
    <citation type="journal article" date="1991" name="Int. J. Syst. Bacteriol.">
        <title>Description of the erythromycin-producing bacterium Arthrobacter sp. strain NRRL B-3381 as Aeromicrobium erythreum gen. nov., sp. nov.</title>
        <authorList>
            <person name="Miller E.S."/>
            <person name="Woese C.R."/>
            <person name="Brenner S."/>
        </authorList>
    </citation>
    <scope>NUCLEOTIDE SEQUENCE [LARGE SCALE GENOMIC DNA]</scope>
    <source>
        <strain evidence="2 3">AR18</strain>
    </source>
</reference>
<protein>
    <submittedName>
        <fullName evidence="2">Uncharacterized protein</fullName>
    </submittedName>
</protein>
<dbReference type="EMBL" id="CP011502">
    <property type="protein sequence ID" value="ALX06114.1"/>
    <property type="molecule type" value="Genomic_DNA"/>
</dbReference>
<evidence type="ECO:0000313" key="3">
    <source>
        <dbReference type="Proteomes" id="UP000067689"/>
    </source>
</evidence>
<accession>A0A0U4DDE8</accession>
<dbReference type="RefSeq" id="WP_067860746.1">
    <property type="nucleotide sequence ID" value="NZ_CP011502.1"/>
</dbReference>
<proteinExistence type="predicted"/>
<dbReference type="PATRIC" id="fig|2041.4.peg.3368"/>
<dbReference type="Proteomes" id="UP000067689">
    <property type="component" value="Chromosome"/>
</dbReference>